<comment type="similarity">
    <text evidence="1">Belongs to the GatC family.</text>
</comment>
<comment type="subunit">
    <text evidence="1">Heterotrimer of A, B and C subunits.</text>
</comment>
<dbReference type="GO" id="GO:0050567">
    <property type="term" value="F:glutaminyl-tRNA synthase (glutamine-hydrolyzing) activity"/>
    <property type="evidence" value="ECO:0007669"/>
    <property type="project" value="UniProtKB-UniRule"/>
</dbReference>
<comment type="catalytic activity">
    <reaction evidence="1">
        <text>L-aspartyl-tRNA(Asn) + L-glutamine + ATP + H2O = L-asparaginyl-tRNA(Asn) + L-glutamate + ADP + phosphate + 2 H(+)</text>
        <dbReference type="Rhea" id="RHEA:14513"/>
        <dbReference type="Rhea" id="RHEA-COMP:9674"/>
        <dbReference type="Rhea" id="RHEA-COMP:9677"/>
        <dbReference type="ChEBI" id="CHEBI:15377"/>
        <dbReference type="ChEBI" id="CHEBI:15378"/>
        <dbReference type="ChEBI" id="CHEBI:29985"/>
        <dbReference type="ChEBI" id="CHEBI:30616"/>
        <dbReference type="ChEBI" id="CHEBI:43474"/>
        <dbReference type="ChEBI" id="CHEBI:58359"/>
        <dbReference type="ChEBI" id="CHEBI:78515"/>
        <dbReference type="ChEBI" id="CHEBI:78516"/>
        <dbReference type="ChEBI" id="CHEBI:456216"/>
    </reaction>
</comment>
<dbReference type="RefSeq" id="WP_038502182.1">
    <property type="nucleotide sequence ID" value="NZ_AP026911.1"/>
</dbReference>
<organism evidence="2 3">
    <name type="scientific">Rhodoluna lacicola</name>
    <dbReference type="NCBI Taxonomy" id="529884"/>
    <lineage>
        <taxon>Bacteria</taxon>
        <taxon>Bacillati</taxon>
        <taxon>Actinomycetota</taxon>
        <taxon>Actinomycetes</taxon>
        <taxon>Micrococcales</taxon>
        <taxon>Microbacteriaceae</taxon>
        <taxon>Luna cluster</taxon>
        <taxon>Luna-1 subcluster</taxon>
        <taxon>Rhodoluna</taxon>
    </lineage>
</organism>
<protein>
    <recommendedName>
        <fullName evidence="1">Aspartyl/glutamyl-tRNA(Asn/Gln) amidotransferase subunit C</fullName>
        <shortName evidence="1">Asp/Glu-ADT subunit C</shortName>
        <ecNumber evidence="1">6.3.5.-</ecNumber>
    </recommendedName>
</protein>
<keyword evidence="2" id="KW-0808">Transferase</keyword>
<dbReference type="Gene3D" id="1.10.20.60">
    <property type="entry name" value="Glu-tRNAGln amidotransferase C subunit, N-terminal domain"/>
    <property type="match status" value="1"/>
</dbReference>
<sequence length="98" mass="10477">MSEITPDLVRHLANLARIDVTDQEVDLFAGQLGLIVESMATIRAAVAGDVPATSHPIPMANVFREDVVEPSLTQAEALSAAPDSADGRFRVHAILDEE</sequence>
<comment type="catalytic activity">
    <reaction evidence="1">
        <text>L-glutamyl-tRNA(Gln) + L-glutamine + ATP + H2O = L-glutaminyl-tRNA(Gln) + L-glutamate + ADP + phosphate + H(+)</text>
        <dbReference type="Rhea" id="RHEA:17521"/>
        <dbReference type="Rhea" id="RHEA-COMP:9681"/>
        <dbReference type="Rhea" id="RHEA-COMP:9684"/>
        <dbReference type="ChEBI" id="CHEBI:15377"/>
        <dbReference type="ChEBI" id="CHEBI:15378"/>
        <dbReference type="ChEBI" id="CHEBI:29985"/>
        <dbReference type="ChEBI" id="CHEBI:30616"/>
        <dbReference type="ChEBI" id="CHEBI:43474"/>
        <dbReference type="ChEBI" id="CHEBI:58359"/>
        <dbReference type="ChEBI" id="CHEBI:78520"/>
        <dbReference type="ChEBI" id="CHEBI:78521"/>
        <dbReference type="ChEBI" id="CHEBI:456216"/>
    </reaction>
</comment>
<reference evidence="2 3" key="1">
    <citation type="journal article" date="2014" name="Int. J. Syst. Evol. Microbiol.">
        <title>Rhodoluna lacicola gen. nov., sp. nov., a planktonic freshwater bacterium with stream-lined genome.</title>
        <authorList>
            <person name="Hahn M."/>
            <person name="Schmidt J."/>
            <person name="Taipale S.J."/>
            <person name="Doolittle W.F."/>
            <person name="Koll U."/>
        </authorList>
    </citation>
    <scope>NUCLEOTIDE SEQUENCE [LARGE SCALE GENOMIC DNA]</scope>
    <source>
        <strain evidence="2 3">MWH-Ta8</strain>
    </source>
</reference>
<keyword evidence="1" id="KW-0648">Protein biosynthesis</keyword>
<proteinExistence type="inferred from homology"/>
<comment type="function">
    <text evidence="1">Allows the formation of correctly charged Asn-tRNA(Asn) or Gln-tRNA(Gln) through the transamidation of misacylated Asp-tRNA(Asn) or Glu-tRNA(Gln) in organisms which lack either or both of asparaginyl-tRNA or glutaminyl-tRNA synthetases. The reaction takes place in the presence of glutamine and ATP through an activated phospho-Asp-tRNA(Asn) or phospho-Glu-tRNA(Gln).</text>
</comment>
<dbReference type="STRING" id="529884.Rhola_00005420"/>
<dbReference type="HAMAP" id="MF_00122">
    <property type="entry name" value="GatC"/>
    <property type="match status" value="1"/>
</dbReference>
<keyword evidence="1" id="KW-0067">ATP-binding</keyword>
<gene>
    <name evidence="1" type="primary">gatC</name>
    <name evidence="2" type="ORF">Rhola_00005420</name>
</gene>
<dbReference type="HOGENOM" id="CLU_105899_1_2_11"/>
<evidence type="ECO:0000313" key="2">
    <source>
        <dbReference type="EMBL" id="AIC47358.1"/>
    </source>
</evidence>
<keyword evidence="1" id="KW-0547">Nucleotide-binding</keyword>
<dbReference type="KEGG" id="rla:Rhola_00005420"/>
<dbReference type="InterPro" id="IPR036113">
    <property type="entry name" value="Asp/Glu-ADT_sf_sub_c"/>
</dbReference>
<keyword evidence="3" id="KW-1185">Reference proteome</keyword>
<dbReference type="OrthoDB" id="5295223at2"/>
<dbReference type="GO" id="GO:0050566">
    <property type="term" value="F:asparaginyl-tRNA synthase (glutamine-hydrolyzing) activity"/>
    <property type="evidence" value="ECO:0007669"/>
    <property type="project" value="RHEA"/>
</dbReference>
<evidence type="ECO:0000256" key="1">
    <source>
        <dbReference type="HAMAP-Rule" id="MF_00122"/>
    </source>
</evidence>
<dbReference type="NCBIfam" id="TIGR00135">
    <property type="entry name" value="gatC"/>
    <property type="match status" value="1"/>
</dbReference>
<dbReference type="InterPro" id="IPR003837">
    <property type="entry name" value="GatC"/>
</dbReference>
<dbReference type="AlphaFoldDB" id="A0A060JL83"/>
<keyword evidence="1 2" id="KW-0436">Ligase</keyword>
<dbReference type="eggNOG" id="COG0721">
    <property type="taxonomic scope" value="Bacteria"/>
</dbReference>
<name>A0A060JL83_9MICO</name>
<dbReference type="GO" id="GO:0006450">
    <property type="term" value="P:regulation of translational fidelity"/>
    <property type="evidence" value="ECO:0007669"/>
    <property type="project" value="InterPro"/>
</dbReference>
<dbReference type="Proteomes" id="UP000067708">
    <property type="component" value="Chromosome"/>
</dbReference>
<dbReference type="Pfam" id="PF02686">
    <property type="entry name" value="GatC"/>
    <property type="match status" value="1"/>
</dbReference>
<accession>A0A060JL83</accession>
<dbReference type="SUPFAM" id="SSF141000">
    <property type="entry name" value="Glu-tRNAGln amidotransferase C subunit"/>
    <property type="match status" value="1"/>
</dbReference>
<dbReference type="EC" id="6.3.5.-" evidence="1"/>
<dbReference type="GO" id="GO:0006412">
    <property type="term" value="P:translation"/>
    <property type="evidence" value="ECO:0007669"/>
    <property type="project" value="UniProtKB-UniRule"/>
</dbReference>
<evidence type="ECO:0000313" key="3">
    <source>
        <dbReference type="Proteomes" id="UP000067708"/>
    </source>
</evidence>
<dbReference type="EMBL" id="CP007490">
    <property type="protein sequence ID" value="AIC47358.1"/>
    <property type="molecule type" value="Genomic_DNA"/>
</dbReference>
<dbReference type="GO" id="GO:0005524">
    <property type="term" value="F:ATP binding"/>
    <property type="evidence" value="ECO:0007669"/>
    <property type="project" value="UniProtKB-KW"/>
</dbReference>
<dbReference type="GO" id="GO:0016740">
    <property type="term" value="F:transferase activity"/>
    <property type="evidence" value="ECO:0007669"/>
    <property type="project" value="UniProtKB-KW"/>
</dbReference>
<dbReference type="PATRIC" id="fig|529884.3.peg.519"/>